<evidence type="ECO:0000313" key="2">
    <source>
        <dbReference type="EMBL" id="EYB89990.1"/>
    </source>
</evidence>
<organism evidence="2 3">
    <name type="scientific">Ancylostoma ceylanicum</name>
    <dbReference type="NCBI Taxonomy" id="53326"/>
    <lineage>
        <taxon>Eukaryota</taxon>
        <taxon>Metazoa</taxon>
        <taxon>Ecdysozoa</taxon>
        <taxon>Nematoda</taxon>
        <taxon>Chromadorea</taxon>
        <taxon>Rhabditida</taxon>
        <taxon>Rhabditina</taxon>
        <taxon>Rhabditomorpha</taxon>
        <taxon>Strongyloidea</taxon>
        <taxon>Ancylostomatidae</taxon>
        <taxon>Ancylostomatinae</taxon>
        <taxon>Ancylostoma</taxon>
    </lineage>
</organism>
<name>A0A016SHA8_9BILA</name>
<reference evidence="3" key="1">
    <citation type="journal article" date="2015" name="Nat. Genet.">
        <title>The genome and transcriptome of the zoonotic hookworm Ancylostoma ceylanicum identify infection-specific gene families.</title>
        <authorList>
            <person name="Schwarz E.M."/>
            <person name="Hu Y."/>
            <person name="Antoshechkin I."/>
            <person name="Miller M.M."/>
            <person name="Sternberg P.W."/>
            <person name="Aroian R.V."/>
        </authorList>
    </citation>
    <scope>NUCLEOTIDE SEQUENCE</scope>
    <source>
        <strain evidence="3">HY135</strain>
    </source>
</reference>
<evidence type="ECO:0000256" key="1">
    <source>
        <dbReference type="SAM" id="MobiDB-lite"/>
    </source>
</evidence>
<dbReference type="AlphaFoldDB" id="A0A016SHA8"/>
<feature type="region of interest" description="Disordered" evidence="1">
    <location>
        <begin position="103"/>
        <end position="124"/>
    </location>
</feature>
<dbReference type="Proteomes" id="UP000024635">
    <property type="component" value="Unassembled WGS sequence"/>
</dbReference>
<comment type="caution">
    <text evidence="2">The sequence shown here is derived from an EMBL/GenBank/DDBJ whole genome shotgun (WGS) entry which is preliminary data.</text>
</comment>
<feature type="compositionally biased region" description="Polar residues" evidence="1">
    <location>
        <begin position="114"/>
        <end position="124"/>
    </location>
</feature>
<dbReference type="EMBL" id="JARK01001560">
    <property type="protein sequence ID" value="EYB89990.1"/>
    <property type="molecule type" value="Genomic_DNA"/>
</dbReference>
<accession>A0A016SHA8</accession>
<protein>
    <submittedName>
        <fullName evidence="2">Uncharacterized protein</fullName>
    </submittedName>
</protein>
<sequence>MILDKGTRSVEIPVTNSLTGANLFRAIGSFETTDIIDEQPITYPGNMLERTAGKVEDREQRLSTFIEEEGEALLKRHSTVFAVTDQELSHTTLFEHNIETGEAASIRQKARPISMTSGAPPNSE</sequence>
<keyword evidence="3" id="KW-1185">Reference proteome</keyword>
<gene>
    <name evidence="2" type="primary">Acey_s0224.g2694</name>
    <name evidence="2" type="ORF">Y032_0224g2694</name>
</gene>
<dbReference type="OrthoDB" id="10626548at2759"/>
<evidence type="ECO:0000313" key="3">
    <source>
        <dbReference type="Proteomes" id="UP000024635"/>
    </source>
</evidence>
<proteinExistence type="predicted"/>